<evidence type="ECO:0000313" key="5">
    <source>
        <dbReference type="Proteomes" id="UP001396334"/>
    </source>
</evidence>
<dbReference type="PANTHER" id="PTHR31286">
    <property type="entry name" value="GLYCINE-RICH CELL WALL STRUCTURAL PROTEIN 1.8-LIKE"/>
    <property type="match status" value="1"/>
</dbReference>
<sequence length="427" mass="46963">MSEPVDLSDNSRLPKKQRRRDEAPPDTLPPTALMDCDAHDSSSHPPSYKDMLTGGLDHVVDVDLVSLDDDDIDLLEDDVQTDGPWTIFGHYITVEPWSVDFNPQQDHPSHIMAWVRLPGLPITWYKQSLIEAIGARIEKVVKLDYQTDYGRRGRFARMAVKINLQQPLVSKISINGQIQCVEYESLPIVCFKCGTYGHVTDLCPLAKASEAETVVQPSPTVRPKTIPSDPFGPWMLVEIRQRRQPLKKTLPDTPVVATSPQGSRFNPIFMDDPAADDFGHPPGSSAELQHVQTTNPIHNPSDIERVMPPSDDTIVHKENTANHKSKGKRSQYVRKPAAVVLAPKNTNIMPCKPGLSLPSSSRLPKGRTVSAVLNPAKHGAVVISSDSAPIFMTKTPLMEMQLAGASTSLADKRLNATSGVDAESMVE</sequence>
<proteinExistence type="predicted"/>
<accession>A0ABR2U293</accession>
<dbReference type="EMBL" id="JBBPBN010000003">
    <property type="protein sequence ID" value="KAK9043582.1"/>
    <property type="molecule type" value="Genomic_DNA"/>
</dbReference>
<feature type="domain" description="CCHC-type" evidence="3">
    <location>
        <begin position="190"/>
        <end position="204"/>
    </location>
</feature>
<reference evidence="4 5" key="1">
    <citation type="journal article" date="2024" name="G3 (Bethesda)">
        <title>Genome assembly of Hibiscus sabdariffa L. provides insights into metabolisms of medicinal natural products.</title>
        <authorList>
            <person name="Kim T."/>
        </authorList>
    </citation>
    <scope>NUCLEOTIDE SEQUENCE [LARGE SCALE GENOMIC DNA]</scope>
    <source>
        <strain evidence="4">TK-2024</strain>
        <tissue evidence="4">Old leaves</tissue>
    </source>
</reference>
<evidence type="ECO:0000259" key="3">
    <source>
        <dbReference type="PROSITE" id="PS50158"/>
    </source>
</evidence>
<evidence type="ECO:0000313" key="4">
    <source>
        <dbReference type="EMBL" id="KAK9043582.1"/>
    </source>
</evidence>
<dbReference type="Proteomes" id="UP001396334">
    <property type="component" value="Unassembled WGS sequence"/>
</dbReference>
<dbReference type="InterPro" id="IPR040256">
    <property type="entry name" value="At4g02000-like"/>
</dbReference>
<comment type="caution">
    <text evidence="4">The sequence shown here is derived from an EMBL/GenBank/DDBJ whole genome shotgun (WGS) entry which is preliminary data.</text>
</comment>
<name>A0ABR2U293_9ROSI</name>
<evidence type="ECO:0000256" key="1">
    <source>
        <dbReference type="PROSITE-ProRule" id="PRU00047"/>
    </source>
</evidence>
<dbReference type="PROSITE" id="PS50158">
    <property type="entry name" value="ZF_CCHC"/>
    <property type="match status" value="1"/>
</dbReference>
<keyword evidence="1" id="KW-0479">Metal-binding</keyword>
<keyword evidence="1" id="KW-0863">Zinc-finger</keyword>
<organism evidence="4 5">
    <name type="scientific">Hibiscus sabdariffa</name>
    <name type="common">roselle</name>
    <dbReference type="NCBI Taxonomy" id="183260"/>
    <lineage>
        <taxon>Eukaryota</taxon>
        <taxon>Viridiplantae</taxon>
        <taxon>Streptophyta</taxon>
        <taxon>Embryophyta</taxon>
        <taxon>Tracheophyta</taxon>
        <taxon>Spermatophyta</taxon>
        <taxon>Magnoliopsida</taxon>
        <taxon>eudicotyledons</taxon>
        <taxon>Gunneridae</taxon>
        <taxon>Pentapetalae</taxon>
        <taxon>rosids</taxon>
        <taxon>malvids</taxon>
        <taxon>Malvales</taxon>
        <taxon>Malvaceae</taxon>
        <taxon>Malvoideae</taxon>
        <taxon>Hibiscus</taxon>
    </lineage>
</organism>
<protein>
    <recommendedName>
        <fullName evidence="3">CCHC-type domain-containing protein</fullName>
    </recommendedName>
</protein>
<dbReference type="InterPro" id="IPR001878">
    <property type="entry name" value="Znf_CCHC"/>
</dbReference>
<keyword evidence="5" id="KW-1185">Reference proteome</keyword>
<gene>
    <name evidence="4" type="ORF">V6N11_071918</name>
</gene>
<dbReference type="PANTHER" id="PTHR31286:SF173">
    <property type="entry name" value="DUF4283 DOMAIN-CONTAINING PROTEIN"/>
    <property type="match status" value="1"/>
</dbReference>
<feature type="region of interest" description="Disordered" evidence="2">
    <location>
        <begin position="1"/>
        <end position="48"/>
    </location>
</feature>
<keyword evidence="1" id="KW-0862">Zinc</keyword>
<evidence type="ECO:0000256" key="2">
    <source>
        <dbReference type="SAM" id="MobiDB-lite"/>
    </source>
</evidence>